<evidence type="ECO:0000256" key="10">
    <source>
        <dbReference type="PROSITE-ProRule" id="PRU00703"/>
    </source>
</evidence>
<dbReference type="PANTHER" id="PTHR43427">
    <property type="entry name" value="CHLORIDE CHANNEL PROTEIN CLC-E"/>
    <property type="match status" value="1"/>
</dbReference>
<feature type="transmembrane region" description="Helical" evidence="11">
    <location>
        <begin position="366"/>
        <end position="389"/>
    </location>
</feature>
<keyword evidence="7" id="KW-0869">Chloride channel</keyword>
<evidence type="ECO:0000256" key="1">
    <source>
        <dbReference type="ARBA" id="ARBA00004141"/>
    </source>
</evidence>
<feature type="transmembrane region" description="Helical" evidence="11">
    <location>
        <begin position="401"/>
        <end position="421"/>
    </location>
</feature>
<keyword evidence="6 11" id="KW-0472">Membrane</keyword>
<evidence type="ECO:0000256" key="6">
    <source>
        <dbReference type="ARBA" id="ARBA00023136"/>
    </source>
</evidence>
<feature type="domain" description="CBS" evidence="12">
    <location>
        <begin position="514"/>
        <end position="573"/>
    </location>
</feature>
<dbReference type="Gene3D" id="3.10.580.10">
    <property type="entry name" value="CBS-domain"/>
    <property type="match status" value="1"/>
</dbReference>
<feature type="transmembrane region" description="Helical" evidence="11">
    <location>
        <begin position="274"/>
        <end position="292"/>
    </location>
</feature>
<feature type="transmembrane region" description="Helical" evidence="11">
    <location>
        <begin position="340"/>
        <end position="359"/>
    </location>
</feature>
<evidence type="ECO:0000259" key="12">
    <source>
        <dbReference type="PROSITE" id="PS51371"/>
    </source>
</evidence>
<feature type="transmembrane region" description="Helical" evidence="11">
    <location>
        <begin position="313"/>
        <end position="334"/>
    </location>
</feature>
<evidence type="ECO:0000313" key="14">
    <source>
        <dbReference type="Proteomes" id="UP000759103"/>
    </source>
</evidence>
<keyword evidence="2" id="KW-0813">Transport</keyword>
<dbReference type="InterPro" id="IPR014743">
    <property type="entry name" value="Cl-channel_core"/>
</dbReference>
<dbReference type="Pfam" id="PF00571">
    <property type="entry name" value="CBS"/>
    <property type="match status" value="2"/>
</dbReference>
<evidence type="ECO:0000256" key="3">
    <source>
        <dbReference type="ARBA" id="ARBA00022692"/>
    </source>
</evidence>
<dbReference type="InterPro" id="IPR000644">
    <property type="entry name" value="CBS_dom"/>
</dbReference>
<evidence type="ECO:0000256" key="4">
    <source>
        <dbReference type="ARBA" id="ARBA00022989"/>
    </source>
</evidence>
<feature type="transmembrane region" description="Helical" evidence="11">
    <location>
        <begin position="202"/>
        <end position="219"/>
    </location>
</feature>
<dbReference type="PROSITE" id="PS51371">
    <property type="entry name" value="CBS"/>
    <property type="match status" value="2"/>
</dbReference>
<feature type="domain" description="CBS" evidence="12">
    <location>
        <begin position="451"/>
        <end position="507"/>
    </location>
</feature>
<keyword evidence="14" id="KW-1185">Reference proteome</keyword>
<evidence type="ECO:0000256" key="2">
    <source>
        <dbReference type="ARBA" id="ARBA00022448"/>
    </source>
</evidence>
<evidence type="ECO:0000256" key="5">
    <source>
        <dbReference type="ARBA" id="ARBA00023065"/>
    </source>
</evidence>
<feature type="transmembrane region" description="Helical" evidence="11">
    <location>
        <begin position="21"/>
        <end position="54"/>
    </location>
</feature>
<organism evidence="13 14">
    <name type="scientific">Sphingomonas citri</name>
    <dbReference type="NCBI Taxonomy" id="2862499"/>
    <lineage>
        <taxon>Bacteria</taxon>
        <taxon>Pseudomonadati</taxon>
        <taxon>Pseudomonadota</taxon>
        <taxon>Alphaproteobacteria</taxon>
        <taxon>Sphingomonadales</taxon>
        <taxon>Sphingomonadaceae</taxon>
        <taxon>Sphingomonas</taxon>
    </lineage>
</organism>
<evidence type="ECO:0000313" key="13">
    <source>
        <dbReference type="EMBL" id="MBW6532656.1"/>
    </source>
</evidence>
<evidence type="ECO:0000256" key="7">
    <source>
        <dbReference type="ARBA" id="ARBA00023173"/>
    </source>
</evidence>
<feature type="transmembrane region" description="Helical" evidence="11">
    <location>
        <begin position="240"/>
        <end position="262"/>
    </location>
</feature>
<dbReference type="Pfam" id="PF00654">
    <property type="entry name" value="Voltage_CLC"/>
    <property type="match status" value="1"/>
</dbReference>
<keyword evidence="4 11" id="KW-1133">Transmembrane helix</keyword>
<dbReference type="SUPFAM" id="SSF54631">
    <property type="entry name" value="CBS-domain pair"/>
    <property type="match status" value="1"/>
</dbReference>
<dbReference type="InterPro" id="IPR001807">
    <property type="entry name" value="ClC"/>
</dbReference>
<dbReference type="SMART" id="SM00116">
    <property type="entry name" value="CBS"/>
    <property type="match status" value="2"/>
</dbReference>
<keyword evidence="10" id="KW-0129">CBS domain</keyword>
<evidence type="ECO:0000256" key="9">
    <source>
        <dbReference type="ARBA" id="ARBA00023303"/>
    </source>
</evidence>
<dbReference type="InterPro" id="IPR050368">
    <property type="entry name" value="ClC-type_chloride_channel"/>
</dbReference>
<evidence type="ECO:0000256" key="8">
    <source>
        <dbReference type="ARBA" id="ARBA00023214"/>
    </source>
</evidence>
<reference evidence="13 14" key="1">
    <citation type="submission" date="2021-07" db="EMBL/GenBank/DDBJ databases">
        <title>Sphingomonas sp.</title>
        <authorList>
            <person name="Feng G."/>
            <person name="Li J."/>
            <person name="Pan M."/>
        </authorList>
    </citation>
    <scope>NUCLEOTIDE SEQUENCE [LARGE SCALE GENOMIC DNA]</scope>
    <source>
        <strain evidence="13 14">RRHST34</strain>
    </source>
</reference>
<dbReference type="CDD" id="cd02205">
    <property type="entry name" value="CBS_pair_SF"/>
    <property type="match status" value="1"/>
</dbReference>
<name>A0ABS7BSU9_9SPHN</name>
<proteinExistence type="predicted"/>
<dbReference type="InterPro" id="IPR046342">
    <property type="entry name" value="CBS_dom_sf"/>
</dbReference>
<keyword evidence="3 11" id="KW-0812">Transmembrane</keyword>
<keyword evidence="9" id="KW-0407">Ion channel</keyword>
<feature type="transmembrane region" description="Helical" evidence="11">
    <location>
        <begin position="167"/>
        <end position="196"/>
    </location>
</feature>
<dbReference type="PANTHER" id="PTHR43427:SF6">
    <property type="entry name" value="CHLORIDE CHANNEL PROTEIN CLC-E"/>
    <property type="match status" value="1"/>
</dbReference>
<keyword evidence="5" id="KW-0406">Ion transport</keyword>
<dbReference type="EMBL" id="JAHXZN010000009">
    <property type="protein sequence ID" value="MBW6532656.1"/>
    <property type="molecule type" value="Genomic_DNA"/>
</dbReference>
<comment type="subcellular location">
    <subcellularLocation>
        <location evidence="1">Membrane</location>
        <topology evidence="1">Multi-pass membrane protein</topology>
    </subcellularLocation>
</comment>
<dbReference type="Gene3D" id="1.10.3080.10">
    <property type="entry name" value="Clc chloride channel"/>
    <property type="match status" value="1"/>
</dbReference>
<dbReference type="Proteomes" id="UP000759103">
    <property type="component" value="Unassembled WGS sequence"/>
</dbReference>
<keyword evidence="8" id="KW-0868">Chloride</keyword>
<accession>A0ABS7BSU9</accession>
<protein>
    <submittedName>
        <fullName evidence="13">Chloride channel protein</fullName>
    </submittedName>
</protein>
<evidence type="ECO:0000256" key="11">
    <source>
        <dbReference type="SAM" id="Phobius"/>
    </source>
</evidence>
<comment type="caution">
    <text evidence="13">The sequence shown here is derived from an EMBL/GenBank/DDBJ whole genome shotgun (WGS) entry which is preliminary data.</text>
</comment>
<dbReference type="SUPFAM" id="SSF81340">
    <property type="entry name" value="Clc chloride channel"/>
    <property type="match status" value="1"/>
</dbReference>
<gene>
    <name evidence="13" type="ORF">KZ820_18085</name>
</gene>
<dbReference type="CDD" id="cd00400">
    <property type="entry name" value="Voltage_gated_ClC"/>
    <property type="match status" value="1"/>
</dbReference>
<dbReference type="PRINTS" id="PR00762">
    <property type="entry name" value="CLCHANNEL"/>
</dbReference>
<sequence length="585" mass="60841">MIFHPSRPLRLADHTADRRMLMLAGLALVIGSGGAAAAWLLLKLIALATNLAWYGRASFASVSIVPAAHGPRTLLVPIAGSLVIGLMARFGSDKIRGHGIPEAIEAILFGQSRLSPKVAVLKPVSAAVSIGSGGPFGAEGPIIMTGGAIGSLLAQCFHLSAAERKTLLVAGAAAGMTAIFGTPVAAMLLAIEVLLFEWKPRSFVPVTVAALAAIAWRPLMIGSGPMFPLVARMTIDATTLVGAAALGVVVGVLASSLSSALYKIEDGFHRLPVHWMWWPALGALVVGIGGLIDPRVLGAGYDNIQALLDGSMVVRAIVLLLVIKAMVWLVALGSGTSGGILAPLLMLGGAVGALAGHWLPGGVGLYALAGMAAMMSASMRAPLTAAVFAVELTGRLDALPVAAAASIAGYAIAVLVLRRSILTEKIARRGRHLSQEYAVDPLSLVRVGEIMTRDPDTLLATMSVADAAVFFGDAPHRSYPVVDGDRRPVGLVSRADALRWMDSPPDPAATLGDMVSDASLSTVPPTLPVDRVAELMLAKDIGRVPVVDDGGMLVGLIARRDLLLARTGWHSDERDRMRFTGRKAQ</sequence>